<reference evidence="3 4" key="1">
    <citation type="submission" date="2023-01" db="EMBL/GenBank/DDBJ databases">
        <title>Analysis of 21 Apiospora genomes using comparative genomics revels a genus with tremendous synthesis potential of carbohydrate active enzymes and secondary metabolites.</title>
        <authorList>
            <person name="Sorensen T."/>
        </authorList>
    </citation>
    <scope>NUCLEOTIDE SEQUENCE [LARGE SCALE GENOMIC DNA]</scope>
    <source>
        <strain evidence="3 4">CBS 135458</strain>
    </source>
</reference>
<dbReference type="PANTHER" id="PTHR33365:SF4">
    <property type="entry name" value="CYCLOCHLOROTINE BIOSYNTHESIS PROTEIN O"/>
    <property type="match status" value="1"/>
</dbReference>
<comment type="pathway">
    <text evidence="1">Mycotoxin biosynthesis.</text>
</comment>
<sequence length="103" mass="11391">MGFTVRTTPSRTNVLLTPISAPVQHLVEYHDQVLHDNIEDLTPFQGDPTDEKDALWESLYENTGITVVDAVSAKRLPNATVVLPGTEGEGLIQLEVFHQLHCV</sequence>
<keyword evidence="4" id="KW-1185">Reference proteome</keyword>
<organism evidence="3 4">
    <name type="scientific">Apiospora phragmitis</name>
    <dbReference type="NCBI Taxonomy" id="2905665"/>
    <lineage>
        <taxon>Eukaryota</taxon>
        <taxon>Fungi</taxon>
        <taxon>Dikarya</taxon>
        <taxon>Ascomycota</taxon>
        <taxon>Pezizomycotina</taxon>
        <taxon>Sordariomycetes</taxon>
        <taxon>Xylariomycetidae</taxon>
        <taxon>Amphisphaeriales</taxon>
        <taxon>Apiosporaceae</taxon>
        <taxon>Apiospora</taxon>
    </lineage>
</organism>
<comment type="caution">
    <text evidence="3">The sequence shown here is derived from an EMBL/GenBank/DDBJ whole genome shotgun (WGS) entry which is preliminary data.</text>
</comment>
<evidence type="ECO:0000256" key="1">
    <source>
        <dbReference type="ARBA" id="ARBA00004685"/>
    </source>
</evidence>
<evidence type="ECO:0000313" key="4">
    <source>
        <dbReference type="Proteomes" id="UP001480595"/>
    </source>
</evidence>
<dbReference type="InterPro" id="IPR021765">
    <property type="entry name" value="UstYa-like"/>
</dbReference>
<evidence type="ECO:0000256" key="2">
    <source>
        <dbReference type="ARBA" id="ARBA00035112"/>
    </source>
</evidence>
<dbReference type="GeneID" id="92097763"/>
<feature type="non-terminal residue" evidence="3">
    <location>
        <position position="103"/>
    </location>
</feature>
<name>A0ABR1T878_9PEZI</name>
<protein>
    <submittedName>
        <fullName evidence="3">Tat pathway signal sequence</fullName>
    </submittedName>
</protein>
<dbReference type="Pfam" id="PF11807">
    <property type="entry name" value="UstYa"/>
    <property type="match status" value="1"/>
</dbReference>
<evidence type="ECO:0000313" key="3">
    <source>
        <dbReference type="EMBL" id="KAK8042808.1"/>
    </source>
</evidence>
<dbReference type="EMBL" id="JAQQWL010000013">
    <property type="protein sequence ID" value="KAK8042808.1"/>
    <property type="molecule type" value="Genomic_DNA"/>
</dbReference>
<dbReference type="Proteomes" id="UP001480595">
    <property type="component" value="Unassembled WGS sequence"/>
</dbReference>
<accession>A0ABR1T878</accession>
<dbReference type="PANTHER" id="PTHR33365">
    <property type="entry name" value="YALI0B05434P"/>
    <property type="match status" value="1"/>
</dbReference>
<gene>
    <name evidence="3" type="ORF">PG994_013291</name>
</gene>
<proteinExistence type="inferred from homology"/>
<comment type="similarity">
    <text evidence="2">Belongs to the ustYa family.</text>
</comment>
<dbReference type="RefSeq" id="XP_066709661.1">
    <property type="nucleotide sequence ID" value="XM_066864700.1"/>
</dbReference>